<dbReference type="InterPro" id="IPR025558">
    <property type="entry name" value="DUF4283"/>
</dbReference>
<comment type="caution">
    <text evidence="2">The sequence shown here is derived from an EMBL/GenBank/DDBJ whole genome shotgun (WGS) entry which is preliminary data.</text>
</comment>
<dbReference type="Proteomes" id="UP001311915">
    <property type="component" value="Unassembled WGS sequence"/>
</dbReference>
<proteinExistence type="predicted"/>
<sequence length="269" mass="31181">MYSPWEFSVIIKLIGKKMQHHLLKTRLKSIWKTTLDFPLIDLGYYFYVAKLPNKEQLNYVLEKGPWFVNSHFLSVRKWVQNFIANKATTTNTTTWIRLPHLPTKFYDEVILKKIGNVIGKLLKIDVCTSTTIRGRYARICQSYGRIGHSSIQYNFTSQDQTSMPNPSAPPVRKEEWNTITFPKKGNQSKFNKDKSNTAYQSTQISNNISKKSSGNESDSITNQNFLVQMITKGMRLEMDSYTNQVWLNNLLNPLAPVMALTTFHHMQQM</sequence>
<dbReference type="EMBL" id="JAWPEI010000003">
    <property type="protein sequence ID" value="KAK4731536.1"/>
    <property type="molecule type" value="Genomic_DNA"/>
</dbReference>
<evidence type="ECO:0000259" key="1">
    <source>
        <dbReference type="Pfam" id="PF14111"/>
    </source>
</evidence>
<dbReference type="PANTHER" id="PTHR31286">
    <property type="entry name" value="GLYCINE-RICH CELL WALL STRUCTURAL PROTEIN 1.8-LIKE"/>
    <property type="match status" value="1"/>
</dbReference>
<keyword evidence="3" id="KW-1185">Reference proteome</keyword>
<dbReference type="AlphaFoldDB" id="A0AAV9M0W2"/>
<gene>
    <name evidence="2" type="ORF">R3W88_024524</name>
</gene>
<organism evidence="2 3">
    <name type="scientific">Solanum pinnatisectum</name>
    <name type="common">tansyleaf nightshade</name>
    <dbReference type="NCBI Taxonomy" id="50273"/>
    <lineage>
        <taxon>Eukaryota</taxon>
        <taxon>Viridiplantae</taxon>
        <taxon>Streptophyta</taxon>
        <taxon>Embryophyta</taxon>
        <taxon>Tracheophyta</taxon>
        <taxon>Spermatophyta</taxon>
        <taxon>Magnoliopsida</taxon>
        <taxon>eudicotyledons</taxon>
        <taxon>Gunneridae</taxon>
        <taxon>Pentapetalae</taxon>
        <taxon>asterids</taxon>
        <taxon>lamiids</taxon>
        <taxon>Solanales</taxon>
        <taxon>Solanaceae</taxon>
        <taxon>Solanoideae</taxon>
        <taxon>Solaneae</taxon>
        <taxon>Solanum</taxon>
    </lineage>
</organism>
<evidence type="ECO:0000313" key="2">
    <source>
        <dbReference type="EMBL" id="KAK4731536.1"/>
    </source>
</evidence>
<accession>A0AAV9M0W2</accession>
<name>A0AAV9M0W2_9SOLN</name>
<reference evidence="2 3" key="1">
    <citation type="submission" date="2023-10" db="EMBL/GenBank/DDBJ databases">
        <title>Genome-Wide Identification Analysis in wild type Solanum Pinnatisectum Reveals Some Genes Defensing Phytophthora Infestans.</title>
        <authorList>
            <person name="Sun C."/>
        </authorList>
    </citation>
    <scope>NUCLEOTIDE SEQUENCE [LARGE SCALE GENOMIC DNA]</scope>
    <source>
        <strain evidence="2">LQN</strain>
        <tissue evidence="2">Leaf</tissue>
    </source>
</reference>
<dbReference type="Pfam" id="PF14111">
    <property type="entry name" value="DUF4283"/>
    <property type="match status" value="1"/>
</dbReference>
<evidence type="ECO:0000313" key="3">
    <source>
        <dbReference type="Proteomes" id="UP001311915"/>
    </source>
</evidence>
<dbReference type="InterPro" id="IPR040256">
    <property type="entry name" value="At4g02000-like"/>
</dbReference>
<protein>
    <recommendedName>
        <fullName evidence="1">DUF4283 domain-containing protein</fullName>
    </recommendedName>
</protein>
<dbReference type="PANTHER" id="PTHR31286:SF99">
    <property type="entry name" value="DUF4283 DOMAIN-CONTAINING PROTEIN"/>
    <property type="match status" value="1"/>
</dbReference>
<feature type="domain" description="DUF4283" evidence="1">
    <location>
        <begin position="5"/>
        <end position="84"/>
    </location>
</feature>